<dbReference type="Gene3D" id="1.10.260.40">
    <property type="entry name" value="lambda repressor-like DNA-binding domains"/>
    <property type="match status" value="1"/>
</dbReference>
<feature type="domain" description="HTH cro/C1-type" evidence="1">
    <location>
        <begin position="1"/>
        <end position="52"/>
    </location>
</feature>
<dbReference type="InterPro" id="IPR010982">
    <property type="entry name" value="Lambda_DNA-bd_dom_sf"/>
</dbReference>
<dbReference type="EMBL" id="ADOG01000011">
    <property type="protein sequence ID" value="EFM92167.1"/>
    <property type="molecule type" value="Genomic_DNA"/>
</dbReference>
<gene>
    <name evidence="2" type="ORF">appser6_7450</name>
</gene>
<dbReference type="Proteomes" id="UP000005341">
    <property type="component" value="Unassembled WGS sequence"/>
</dbReference>
<accession>A0A828PUA9</accession>
<dbReference type="CDD" id="cd00093">
    <property type="entry name" value="HTH_XRE"/>
    <property type="match status" value="1"/>
</dbReference>
<dbReference type="SMART" id="SM00530">
    <property type="entry name" value="HTH_XRE"/>
    <property type="match status" value="1"/>
</dbReference>
<dbReference type="SUPFAM" id="SSF47413">
    <property type="entry name" value="lambda repressor-like DNA-binding domains"/>
    <property type="match status" value="1"/>
</dbReference>
<protein>
    <submittedName>
        <fullName evidence="2">Helix-turn-helix domain-containing protein</fullName>
    </submittedName>
</protein>
<evidence type="ECO:0000259" key="1">
    <source>
        <dbReference type="PROSITE" id="PS50943"/>
    </source>
</evidence>
<evidence type="ECO:0000313" key="2">
    <source>
        <dbReference type="EMBL" id="EFM92167.1"/>
    </source>
</evidence>
<dbReference type="GO" id="GO:0003677">
    <property type="term" value="F:DNA binding"/>
    <property type="evidence" value="ECO:0007669"/>
    <property type="project" value="InterPro"/>
</dbReference>
<proteinExistence type="predicted"/>
<dbReference type="Pfam" id="PF01381">
    <property type="entry name" value="HTH_3"/>
    <property type="match status" value="1"/>
</dbReference>
<dbReference type="AlphaFoldDB" id="A0A828PUA9"/>
<dbReference type="InterPro" id="IPR001387">
    <property type="entry name" value="Cro/C1-type_HTH"/>
</dbReference>
<comment type="caution">
    <text evidence="2">The sequence shown here is derived from an EMBL/GenBank/DDBJ whole genome shotgun (WGS) entry which is preliminary data.</text>
</comment>
<sequence>MREINHWSQEKMAEKLAMSANGYAKIERGQTKLNLDKLQQIANIFNIDVLELMTSDDKKLICLISENSDNSSNYYDSNEMLTAENEKLKLIIQHDKEIITRLTSEIETLKEMVSLLKQK</sequence>
<evidence type="ECO:0000313" key="3">
    <source>
        <dbReference type="Proteomes" id="UP000005341"/>
    </source>
</evidence>
<dbReference type="PROSITE" id="PS50943">
    <property type="entry name" value="HTH_CROC1"/>
    <property type="match status" value="1"/>
</dbReference>
<reference evidence="2 3" key="1">
    <citation type="journal article" date="2010" name="J. Bacteriol.">
        <title>Comparative genomic characterization of Actinobacillus pleuropneumoniae.</title>
        <authorList>
            <person name="Xu Z."/>
            <person name="Chen X."/>
            <person name="Li L."/>
            <person name="Li T."/>
            <person name="Wang S."/>
            <person name="Chen H."/>
            <person name="Zhou R."/>
        </authorList>
    </citation>
    <scope>NUCLEOTIDE SEQUENCE [LARGE SCALE GENOMIC DNA]</scope>
    <source>
        <strain evidence="2 3">Femo</strain>
    </source>
</reference>
<organism evidence="2 3">
    <name type="scientific">Actinobacillus pleuropneumoniae serovar 6 str. Femo</name>
    <dbReference type="NCBI Taxonomy" id="754256"/>
    <lineage>
        <taxon>Bacteria</taxon>
        <taxon>Pseudomonadati</taxon>
        <taxon>Pseudomonadota</taxon>
        <taxon>Gammaproteobacteria</taxon>
        <taxon>Pasteurellales</taxon>
        <taxon>Pasteurellaceae</taxon>
        <taxon>Actinobacillus</taxon>
    </lineage>
</organism>
<name>A0A828PUA9_ACTPL</name>